<keyword evidence="4" id="KW-1185">Reference proteome</keyword>
<gene>
    <name evidence="3" type="ORF">BDZ31_003529</name>
</gene>
<dbReference type="Gene3D" id="3.60.15.10">
    <property type="entry name" value="Ribonuclease Z/Hydroxyacylglutathione hydrolase-like"/>
    <property type="match status" value="1"/>
</dbReference>
<reference evidence="3 4" key="1">
    <citation type="submission" date="2020-08" db="EMBL/GenBank/DDBJ databases">
        <title>Genomic Encyclopedia of Archaeal and Bacterial Type Strains, Phase II (KMG-II): from individual species to whole genera.</title>
        <authorList>
            <person name="Goeker M."/>
        </authorList>
    </citation>
    <scope>NUCLEOTIDE SEQUENCE [LARGE SCALE GENOMIC DNA]</scope>
    <source>
        <strain evidence="3 4">DSM 23288</strain>
    </source>
</reference>
<dbReference type="GO" id="GO:0016787">
    <property type="term" value="F:hydrolase activity"/>
    <property type="evidence" value="ECO:0007669"/>
    <property type="project" value="UniProtKB-KW"/>
</dbReference>
<feature type="domain" description="Metallo-beta-lactamase" evidence="2">
    <location>
        <begin position="13"/>
        <end position="217"/>
    </location>
</feature>
<accession>A0A840IJ27</accession>
<evidence type="ECO:0000313" key="3">
    <source>
        <dbReference type="EMBL" id="MBB4663928.1"/>
    </source>
</evidence>
<dbReference type="InterPro" id="IPR001279">
    <property type="entry name" value="Metallo-B-lactamas"/>
</dbReference>
<dbReference type="PANTHER" id="PTHR30619:SF1">
    <property type="entry name" value="RECOMBINATION PROTEIN 2"/>
    <property type="match status" value="1"/>
</dbReference>
<sequence>MADLEVIFANVGQGDCTLIRLPDDEYMLVDVYRCPDHGIDIFKLLDDVLPDGGDGRKRLKYLVITHAHDDHITGIGDLYDRYEVEWLWLPQHEDRKQIAKHFGDYQDVEDRHPDDKIYRPQGSRSPLDVDLGEGVTVRCFSPPGYIEIDESLTEEEAKKLVHENCLVIRLCYEGVSVMLTGDSDVAGWKRVVGYYEGRTDEETGTEVLDSTVLHASHHGSRTFIKENGEDSEAWLDGLELIAPEAVIVSVGEDNRHSHPHEDMMAAYRDQAGVDNVFETCQTGTIVLEVDAGGTYRVVLDNGRFVEDYGWEDDDGDDGDDAHDRGSGGGGMALAGVAAGAMTAAAIAKRRRARGSRTRLDDEPAA</sequence>
<keyword evidence="3" id="KW-0378">Hydrolase</keyword>
<dbReference type="EMBL" id="JACHNU010000005">
    <property type="protein sequence ID" value="MBB4663928.1"/>
    <property type="molecule type" value="Genomic_DNA"/>
</dbReference>
<feature type="region of interest" description="Disordered" evidence="1">
    <location>
        <begin position="308"/>
        <end position="332"/>
    </location>
</feature>
<dbReference type="Pfam" id="PF00753">
    <property type="entry name" value="Lactamase_B"/>
    <property type="match status" value="1"/>
</dbReference>
<evidence type="ECO:0000256" key="1">
    <source>
        <dbReference type="SAM" id="MobiDB-lite"/>
    </source>
</evidence>
<evidence type="ECO:0000313" key="4">
    <source>
        <dbReference type="Proteomes" id="UP000585272"/>
    </source>
</evidence>
<dbReference type="Proteomes" id="UP000585272">
    <property type="component" value="Unassembled WGS sequence"/>
</dbReference>
<dbReference type="SUPFAM" id="SSF56281">
    <property type="entry name" value="Metallo-hydrolase/oxidoreductase"/>
    <property type="match status" value="1"/>
</dbReference>
<comment type="caution">
    <text evidence="3">The sequence shown here is derived from an EMBL/GenBank/DDBJ whole genome shotgun (WGS) entry which is preliminary data.</text>
</comment>
<dbReference type="SMART" id="SM00849">
    <property type="entry name" value="Lactamase_B"/>
    <property type="match status" value="1"/>
</dbReference>
<proteinExistence type="predicted"/>
<feature type="compositionally biased region" description="Acidic residues" evidence="1">
    <location>
        <begin position="308"/>
        <end position="320"/>
    </location>
</feature>
<dbReference type="InterPro" id="IPR052159">
    <property type="entry name" value="Competence_DNA_uptake"/>
</dbReference>
<dbReference type="PANTHER" id="PTHR30619">
    <property type="entry name" value="DNA INTERNALIZATION/COMPETENCE PROTEIN COMEC/REC2"/>
    <property type="match status" value="1"/>
</dbReference>
<name>A0A840IJ27_9ACTN</name>
<dbReference type="AlphaFoldDB" id="A0A840IJ27"/>
<protein>
    <submittedName>
        <fullName evidence="3">Beta-lactamase superfamily II metal-dependent hydrolase</fullName>
    </submittedName>
</protein>
<dbReference type="RefSeq" id="WP_183343647.1">
    <property type="nucleotide sequence ID" value="NZ_JACHNU010000005.1"/>
</dbReference>
<dbReference type="InterPro" id="IPR036866">
    <property type="entry name" value="RibonucZ/Hydroxyglut_hydro"/>
</dbReference>
<evidence type="ECO:0000259" key="2">
    <source>
        <dbReference type="SMART" id="SM00849"/>
    </source>
</evidence>
<organism evidence="3 4">
    <name type="scientific">Conexibacter arvalis</name>
    <dbReference type="NCBI Taxonomy" id="912552"/>
    <lineage>
        <taxon>Bacteria</taxon>
        <taxon>Bacillati</taxon>
        <taxon>Actinomycetota</taxon>
        <taxon>Thermoleophilia</taxon>
        <taxon>Solirubrobacterales</taxon>
        <taxon>Conexibacteraceae</taxon>
        <taxon>Conexibacter</taxon>
    </lineage>
</organism>